<dbReference type="SMART" id="SM00829">
    <property type="entry name" value="PKS_ER"/>
    <property type="match status" value="1"/>
</dbReference>
<evidence type="ECO:0000256" key="1">
    <source>
        <dbReference type="ARBA" id="ARBA00001947"/>
    </source>
</evidence>
<gene>
    <name evidence="8" type="ORF">IX39_08405</name>
</gene>
<evidence type="ECO:0000313" key="8">
    <source>
        <dbReference type="EMBL" id="KFF00640.1"/>
    </source>
</evidence>
<dbReference type="InterPro" id="IPR013154">
    <property type="entry name" value="ADH-like_N"/>
</dbReference>
<keyword evidence="3 6" id="KW-0479">Metal-binding</keyword>
<proteinExistence type="inferred from homology"/>
<organism evidence="8 9">
    <name type="scientific">Chryseobacterium formosense</name>
    <dbReference type="NCBI Taxonomy" id="236814"/>
    <lineage>
        <taxon>Bacteria</taxon>
        <taxon>Pseudomonadati</taxon>
        <taxon>Bacteroidota</taxon>
        <taxon>Flavobacteriia</taxon>
        <taxon>Flavobacteriales</taxon>
        <taxon>Weeksellaceae</taxon>
        <taxon>Chryseobacterium group</taxon>
        <taxon>Chryseobacterium</taxon>
    </lineage>
</organism>
<dbReference type="InterPro" id="IPR013149">
    <property type="entry name" value="ADH-like_C"/>
</dbReference>
<dbReference type="PROSITE" id="PS00059">
    <property type="entry name" value="ADH_ZINC"/>
    <property type="match status" value="1"/>
</dbReference>
<evidence type="ECO:0000313" key="9">
    <source>
        <dbReference type="Proteomes" id="UP000028713"/>
    </source>
</evidence>
<dbReference type="InterPro" id="IPR020843">
    <property type="entry name" value="ER"/>
</dbReference>
<dbReference type="eggNOG" id="COG1062">
    <property type="taxonomic scope" value="Bacteria"/>
</dbReference>
<dbReference type="STRING" id="236814.IX39_08405"/>
<comment type="cofactor">
    <cofactor evidence="1 6">
        <name>Zn(2+)</name>
        <dbReference type="ChEBI" id="CHEBI:29105"/>
    </cofactor>
</comment>
<dbReference type="FunFam" id="3.40.50.720:FF:000003">
    <property type="entry name" value="S-(hydroxymethyl)glutathione dehydrogenase"/>
    <property type="match status" value="1"/>
</dbReference>
<keyword evidence="5" id="KW-0560">Oxidoreductase</keyword>
<dbReference type="GO" id="GO:0008270">
    <property type="term" value="F:zinc ion binding"/>
    <property type="evidence" value="ECO:0007669"/>
    <property type="project" value="InterPro"/>
</dbReference>
<dbReference type="Pfam" id="PF08240">
    <property type="entry name" value="ADH_N"/>
    <property type="match status" value="1"/>
</dbReference>
<protein>
    <submittedName>
        <fullName evidence="8">Alcohol dehydrogenase</fullName>
    </submittedName>
</protein>
<dbReference type="SUPFAM" id="SSF51735">
    <property type="entry name" value="NAD(P)-binding Rossmann-fold domains"/>
    <property type="match status" value="1"/>
</dbReference>
<comment type="similarity">
    <text evidence="2 6">Belongs to the zinc-containing alcohol dehydrogenase family.</text>
</comment>
<name>A0A085Z876_9FLAO</name>
<dbReference type="Gene3D" id="3.90.180.10">
    <property type="entry name" value="Medium-chain alcohol dehydrogenases, catalytic domain"/>
    <property type="match status" value="1"/>
</dbReference>
<dbReference type="PANTHER" id="PTHR43350">
    <property type="entry name" value="NAD-DEPENDENT ALCOHOL DEHYDROGENASE"/>
    <property type="match status" value="1"/>
</dbReference>
<accession>A0A085Z876</accession>
<evidence type="ECO:0000256" key="6">
    <source>
        <dbReference type="RuleBase" id="RU361277"/>
    </source>
</evidence>
<dbReference type="InterPro" id="IPR036291">
    <property type="entry name" value="NAD(P)-bd_dom_sf"/>
</dbReference>
<keyword evidence="4 6" id="KW-0862">Zinc</keyword>
<evidence type="ECO:0000256" key="3">
    <source>
        <dbReference type="ARBA" id="ARBA00022723"/>
    </source>
</evidence>
<dbReference type="SUPFAM" id="SSF50129">
    <property type="entry name" value="GroES-like"/>
    <property type="match status" value="1"/>
</dbReference>
<dbReference type="InterPro" id="IPR002328">
    <property type="entry name" value="ADH_Zn_CS"/>
</dbReference>
<sequence length="370" mass="39941">MEITAAIVKSQGSEFELEKVTLDEPGAEEVLVKIVATGICHTDMVARDFIMGSPNFPVILGHEGAGVIEKVGSDVHHLKVGDHVVLTYGFCGECEICRTGNPAYCYEFFDRNFSGADIEGHHHHHDHEGKDINDNFFSQSSFATYSIAHKNNVIPVPKDAPLEILGPLGCGIQTGAGAVINTLKIKVGSSIVISGTGAVGLSAVMAAKASSATVIIAVDINDDRLAFAKELGATHTINSLNENVREKIREILPNGVQFAVDTTGRSEVINNSLNSLAPVGEMAIIGVATKPLELETNIFLTKGYKIKFVNQGDSVSEEFIPKLIKMYLHGQFPFDKLIKTYAFEDINQAVEDSEKGRTIKAVLKIGEYAK</sequence>
<dbReference type="Gene3D" id="3.40.50.720">
    <property type="entry name" value="NAD(P)-binding Rossmann-like Domain"/>
    <property type="match status" value="1"/>
</dbReference>
<dbReference type="PANTHER" id="PTHR43350:SF2">
    <property type="entry name" value="GROES-LIKE ZINC-BINDING ALCOHOL DEHYDROGENASE FAMILY PROTEIN"/>
    <property type="match status" value="1"/>
</dbReference>
<dbReference type="GO" id="GO:0016616">
    <property type="term" value="F:oxidoreductase activity, acting on the CH-OH group of donors, NAD or NADP as acceptor"/>
    <property type="evidence" value="ECO:0007669"/>
    <property type="project" value="UniProtKB-ARBA"/>
</dbReference>
<evidence type="ECO:0000256" key="2">
    <source>
        <dbReference type="ARBA" id="ARBA00008072"/>
    </source>
</evidence>
<evidence type="ECO:0000256" key="4">
    <source>
        <dbReference type="ARBA" id="ARBA00022833"/>
    </source>
</evidence>
<reference evidence="8 9" key="1">
    <citation type="submission" date="2014-07" db="EMBL/GenBank/DDBJ databases">
        <title>Genome of Chryseobacterium formosense LMG 24722.</title>
        <authorList>
            <person name="Pipes S.E."/>
            <person name="Stropko S.J."/>
            <person name="Newman J.D."/>
        </authorList>
    </citation>
    <scope>NUCLEOTIDE SEQUENCE [LARGE SCALE GENOMIC DNA]</scope>
    <source>
        <strain evidence="8 9">LMG 24722</strain>
    </source>
</reference>
<evidence type="ECO:0000256" key="5">
    <source>
        <dbReference type="ARBA" id="ARBA00023002"/>
    </source>
</evidence>
<dbReference type="RefSeq" id="WP_034675102.1">
    <property type="nucleotide sequence ID" value="NZ_FPAP01000001.1"/>
</dbReference>
<dbReference type="OrthoDB" id="9787435at2"/>
<dbReference type="EMBL" id="JPRP01000001">
    <property type="protein sequence ID" value="KFF00640.1"/>
    <property type="molecule type" value="Genomic_DNA"/>
</dbReference>
<keyword evidence="9" id="KW-1185">Reference proteome</keyword>
<dbReference type="Pfam" id="PF00107">
    <property type="entry name" value="ADH_zinc_N"/>
    <property type="match status" value="1"/>
</dbReference>
<evidence type="ECO:0000259" key="7">
    <source>
        <dbReference type="SMART" id="SM00829"/>
    </source>
</evidence>
<comment type="caution">
    <text evidence="8">The sequence shown here is derived from an EMBL/GenBank/DDBJ whole genome shotgun (WGS) entry which is preliminary data.</text>
</comment>
<dbReference type="CDD" id="cd08278">
    <property type="entry name" value="benzyl_alcohol_DH"/>
    <property type="match status" value="1"/>
</dbReference>
<dbReference type="InterPro" id="IPR011032">
    <property type="entry name" value="GroES-like_sf"/>
</dbReference>
<dbReference type="Proteomes" id="UP000028713">
    <property type="component" value="Unassembled WGS sequence"/>
</dbReference>
<feature type="domain" description="Enoyl reductase (ER)" evidence="7">
    <location>
        <begin position="12"/>
        <end position="363"/>
    </location>
</feature>
<dbReference type="AlphaFoldDB" id="A0A085Z876"/>